<keyword evidence="1" id="KW-0812">Transmembrane</keyword>
<organism evidence="2">
    <name type="scientific">viral metagenome</name>
    <dbReference type="NCBI Taxonomy" id="1070528"/>
    <lineage>
        <taxon>unclassified sequences</taxon>
        <taxon>metagenomes</taxon>
        <taxon>organismal metagenomes</taxon>
    </lineage>
</organism>
<protein>
    <submittedName>
        <fullName evidence="2">Uncharacterized protein</fullName>
    </submittedName>
</protein>
<proteinExistence type="predicted"/>
<keyword evidence="1" id="KW-0472">Membrane</keyword>
<keyword evidence="1" id="KW-1133">Transmembrane helix</keyword>
<feature type="transmembrane region" description="Helical" evidence="1">
    <location>
        <begin position="21"/>
        <end position="41"/>
    </location>
</feature>
<sequence>MFYTILAKVPVLQNDKSQNKLLKIIVIGSVFYVILHYFLFTKEIELLTKYRQYIYYLIGIDLLTVFSLVAMNSDKKDSDER</sequence>
<dbReference type="AlphaFoldDB" id="A0A6C0EAD1"/>
<name>A0A6C0EAD1_9ZZZZ</name>
<evidence type="ECO:0000313" key="2">
    <source>
        <dbReference type="EMBL" id="QHT26044.1"/>
    </source>
</evidence>
<evidence type="ECO:0000256" key="1">
    <source>
        <dbReference type="SAM" id="Phobius"/>
    </source>
</evidence>
<accession>A0A6C0EAD1</accession>
<reference evidence="2" key="1">
    <citation type="journal article" date="2020" name="Nature">
        <title>Giant virus diversity and host interactions through global metagenomics.</title>
        <authorList>
            <person name="Schulz F."/>
            <person name="Roux S."/>
            <person name="Paez-Espino D."/>
            <person name="Jungbluth S."/>
            <person name="Walsh D.A."/>
            <person name="Denef V.J."/>
            <person name="McMahon K.D."/>
            <person name="Konstantinidis K.T."/>
            <person name="Eloe-Fadrosh E.A."/>
            <person name="Kyrpides N.C."/>
            <person name="Woyke T."/>
        </authorList>
    </citation>
    <scope>NUCLEOTIDE SEQUENCE</scope>
    <source>
        <strain evidence="2">GVMAG-M-3300023179-27</strain>
    </source>
</reference>
<feature type="transmembrane region" description="Helical" evidence="1">
    <location>
        <begin position="53"/>
        <end position="71"/>
    </location>
</feature>
<dbReference type="EMBL" id="MN739778">
    <property type="protein sequence ID" value="QHT26044.1"/>
    <property type="molecule type" value="Genomic_DNA"/>
</dbReference>